<feature type="compositionally biased region" description="Polar residues" evidence="1">
    <location>
        <begin position="35"/>
        <end position="46"/>
    </location>
</feature>
<gene>
    <name evidence="2" type="ORF">GCM10020369_60120</name>
</gene>
<accession>A0ABP6T6B2</accession>
<comment type="caution">
    <text evidence="2">The sequence shown here is derived from an EMBL/GenBank/DDBJ whole genome shotgun (WGS) entry which is preliminary data.</text>
</comment>
<dbReference type="Proteomes" id="UP001501676">
    <property type="component" value="Unassembled WGS sequence"/>
</dbReference>
<proteinExistence type="predicted"/>
<evidence type="ECO:0000313" key="2">
    <source>
        <dbReference type="EMBL" id="GAA3393666.1"/>
    </source>
</evidence>
<evidence type="ECO:0000313" key="3">
    <source>
        <dbReference type="Proteomes" id="UP001501676"/>
    </source>
</evidence>
<dbReference type="EMBL" id="BAAAYN010000043">
    <property type="protein sequence ID" value="GAA3393666.1"/>
    <property type="molecule type" value="Genomic_DNA"/>
</dbReference>
<name>A0ABP6T6B2_9ACTN</name>
<feature type="region of interest" description="Disordered" evidence="1">
    <location>
        <begin position="1"/>
        <end position="53"/>
    </location>
</feature>
<organism evidence="2 3">
    <name type="scientific">Cryptosporangium minutisporangium</name>
    <dbReference type="NCBI Taxonomy" id="113569"/>
    <lineage>
        <taxon>Bacteria</taxon>
        <taxon>Bacillati</taxon>
        <taxon>Actinomycetota</taxon>
        <taxon>Actinomycetes</taxon>
        <taxon>Cryptosporangiales</taxon>
        <taxon>Cryptosporangiaceae</taxon>
        <taxon>Cryptosporangium</taxon>
    </lineage>
</organism>
<protein>
    <submittedName>
        <fullName evidence="2">Uncharacterized protein</fullName>
    </submittedName>
</protein>
<sequence>MTRITGRSGSDSEGRLVHSLADPGSQHILPGHAASRSQRADTTNASPRPLDVDLRRRSGIAVTDYGKPLERYGFDMAARMRASFLAHLLDAESRPDVASER</sequence>
<reference evidence="3" key="1">
    <citation type="journal article" date="2019" name="Int. J. Syst. Evol. Microbiol.">
        <title>The Global Catalogue of Microorganisms (GCM) 10K type strain sequencing project: providing services to taxonomists for standard genome sequencing and annotation.</title>
        <authorList>
            <consortium name="The Broad Institute Genomics Platform"/>
            <consortium name="The Broad Institute Genome Sequencing Center for Infectious Disease"/>
            <person name="Wu L."/>
            <person name="Ma J."/>
        </authorList>
    </citation>
    <scope>NUCLEOTIDE SEQUENCE [LARGE SCALE GENOMIC DNA]</scope>
    <source>
        <strain evidence="3">JCM 9458</strain>
    </source>
</reference>
<keyword evidence="3" id="KW-1185">Reference proteome</keyword>
<evidence type="ECO:0000256" key="1">
    <source>
        <dbReference type="SAM" id="MobiDB-lite"/>
    </source>
</evidence>